<feature type="region of interest" description="Disordered" evidence="1">
    <location>
        <begin position="1"/>
        <end position="41"/>
    </location>
</feature>
<organism evidence="2 3">
    <name type="scientific">Melipona quadrifasciata</name>
    <dbReference type="NCBI Taxonomy" id="166423"/>
    <lineage>
        <taxon>Eukaryota</taxon>
        <taxon>Metazoa</taxon>
        <taxon>Ecdysozoa</taxon>
        <taxon>Arthropoda</taxon>
        <taxon>Hexapoda</taxon>
        <taxon>Insecta</taxon>
        <taxon>Pterygota</taxon>
        <taxon>Neoptera</taxon>
        <taxon>Endopterygota</taxon>
        <taxon>Hymenoptera</taxon>
        <taxon>Apocrita</taxon>
        <taxon>Aculeata</taxon>
        <taxon>Apoidea</taxon>
        <taxon>Anthophila</taxon>
        <taxon>Apidae</taxon>
        <taxon>Melipona</taxon>
    </lineage>
</organism>
<proteinExistence type="predicted"/>
<keyword evidence="3" id="KW-1185">Reference proteome</keyword>
<sequence length="180" mass="20007">MPDQPETRDVGKDEGLRRDVASAQKERPKGSKDRRRGIKDNFHDIHVMSTVGGSVVTDRADSIVTALAVIKTQAACPRKRPPVRVGLAMIVTHQWGHRSITVDFVVPIKPPTAPLFRGLTRDDGYQIHAVVQERQSRRELPGHSSPAEWNAGTMMENDGNDLRHSAQFVQMNLTDDAILT</sequence>
<protein>
    <submittedName>
        <fullName evidence="2">Uncharacterized protein</fullName>
    </submittedName>
</protein>
<dbReference type="Proteomes" id="UP000053105">
    <property type="component" value="Unassembled WGS sequence"/>
</dbReference>
<gene>
    <name evidence="2" type="ORF">WN51_11065</name>
</gene>
<feature type="compositionally biased region" description="Basic and acidic residues" evidence="1">
    <location>
        <begin position="1"/>
        <end position="31"/>
    </location>
</feature>
<name>A0A0M9A3W6_9HYME</name>
<evidence type="ECO:0000313" key="2">
    <source>
        <dbReference type="EMBL" id="KOX76710.1"/>
    </source>
</evidence>
<dbReference type="AlphaFoldDB" id="A0A0M9A3W6"/>
<evidence type="ECO:0000256" key="1">
    <source>
        <dbReference type="SAM" id="MobiDB-lite"/>
    </source>
</evidence>
<reference evidence="2 3" key="1">
    <citation type="submission" date="2015-07" db="EMBL/GenBank/DDBJ databases">
        <title>The genome of Melipona quadrifasciata.</title>
        <authorList>
            <person name="Pan H."/>
            <person name="Kapheim K."/>
        </authorList>
    </citation>
    <scope>NUCLEOTIDE SEQUENCE [LARGE SCALE GENOMIC DNA]</scope>
    <source>
        <strain evidence="2">0111107301</strain>
        <tissue evidence="2">Whole body</tissue>
    </source>
</reference>
<evidence type="ECO:0000313" key="3">
    <source>
        <dbReference type="Proteomes" id="UP000053105"/>
    </source>
</evidence>
<dbReference type="EMBL" id="KQ435742">
    <property type="protein sequence ID" value="KOX76710.1"/>
    <property type="molecule type" value="Genomic_DNA"/>
</dbReference>
<accession>A0A0M9A3W6</accession>